<accession>A0A7J9JEK0</accession>
<dbReference type="InterPro" id="IPR058594">
    <property type="entry name" value="PB1-like_dom_pln"/>
</dbReference>
<feature type="domain" description="PB1-like" evidence="1">
    <location>
        <begin position="4"/>
        <end position="103"/>
    </location>
</feature>
<evidence type="ECO:0000313" key="3">
    <source>
        <dbReference type="Proteomes" id="UP000593575"/>
    </source>
</evidence>
<evidence type="ECO:0000259" key="1">
    <source>
        <dbReference type="Pfam" id="PF26130"/>
    </source>
</evidence>
<evidence type="ECO:0000313" key="2">
    <source>
        <dbReference type="EMBL" id="MBA0832846.1"/>
    </source>
</evidence>
<dbReference type="Pfam" id="PF26130">
    <property type="entry name" value="PB1-like"/>
    <property type="match status" value="1"/>
</dbReference>
<dbReference type="Proteomes" id="UP000593575">
    <property type="component" value="Unassembled WGS sequence"/>
</dbReference>
<keyword evidence="3" id="KW-1185">Reference proteome</keyword>
<dbReference type="EMBL" id="JABFAE010000007">
    <property type="protein sequence ID" value="MBA0832846.1"/>
    <property type="molecule type" value="Genomic_DNA"/>
</dbReference>
<name>A0A7J9JEK0_9ROSI</name>
<dbReference type="AlphaFoldDB" id="A0A7J9JEK0"/>
<proteinExistence type="predicted"/>
<organism evidence="2 3">
    <name type="scientific">Gossypium armourianum</name>
    <dbReference type="NCBI Taxonomy" id="34283"/>
    <lineage>
        <taxon>Eukaryota</taxon>
        <taxon>Viridiplantae</taxon>
        <taxon>Streptophyta</taxon>
        <taxon>Embryophyta</taxon>
        <taxon>Tracheophyta</taxon>
        <taxon>Spermatophyta</taxon>
        <taxon>Magnoliopsida</taxon>
        <taxon>eudicotyledons</taxon>
        <taxon>Gunneridae</taxon>
        <taxon>Pentapetalae</taxon>
        <taxon>rosids</taxon>
        <taxon>malvids</taxon>
        <taxon>Malvales</taxon>
        <taxon>Malvaceae</taxon>
        <taxon>Malvoideae</taxon>
        <taxon>Gossypium</taxon>
    </lineage>
</organism>
<protein>
    <recommendedName>
        <fullName evidence="1">PB1-like domain-containing protein</fullName>
    </recommendedName>
</protein>
<comment type="caution">
    <text evidence="2">The sequence shown here is derived from an EMBL/GenBank/DDBJ whole genome shotgun (WGS) entry which is preliminary data.</text>
</comment>
<sequence>MSSDEEYYIILHVGAHFVKDPYVRYAGEEVIRLKEDLDTISYFELCKLVKIRLGFNTIMLIYFHELGTIRLQNNLRVICDDISTIAMLDFWVKFKEMDLYVEHEVDNLIIIDKIYLLTVGEGDDKGVESDGEGDM</sequence>
<reference evidence="2 3" key="1">
    <citation type="journal article" date="2019" name="Genome Biol. Evol.">
        <title>Insights into the evolution of the New World diploid cottons (Gossypium, subgenus Houzingenia) based on genome sequencing.</title>
        <authorList>
            <person name="Grover C.E."/>
            <person name="Arick M.A. 2nd"/>
            <person name="Thrash A."/>
            <person name="Conover J.L."/>
            <person name="Sanders W.S."/>
            <person name="Peterson D.G."/>
            <person name="Frelichowski J.E."/>
            <person name="Scheffler J.A."/>
            <person name="Scheffler B.E."/>
            <person name="Wendel J.F."/>
        </authorList>
    </citation>
    <scope>NUCLEOTIDE SEQUENCE [LARGE SCALE GENOMIC DNA]</scope>
    <source>
        <strain evidence="2">6</strain>
        <tissue evidence="2">Leaf</tissue>
    </source>
</reference>
<gene>
    <name evidence="2" type="ORF">Goarm_017205</name>
</gene>